<evidence type="ECO:0000313" key="4">
    <source>
        <dbReference type="Proteomes" id="UP000063789"/>
    </source>
</evidence>
<reference evidence="4" key="1">
    <citation type="submission" date="2015-06" db="EMBL/GenBank/DDBJ databases">
        <title>Complete genome sequence and metabolic analysis of phthalate degradation pathway in Gordonia sp. QH-11.</title>
        <authorList>
            <person name="Jin D."/>
            <person name="Kong X."/>
            <person name="Bai Z."/>
        </authorList>
    </citation>
    <scope>NUCLEOTIDE SEQUENCE [LARGE SCALE GENOMIC DNA]</scope>
    <source>
        <strain evidence="4">QH-11</strain>
    </source>
</reference>
<feature type="region of interest" description="Disordered" evidence="1">
    <location>
        <begin position="133"/>
        <end position="164"/>
    </location>
</feature>
<evidence type="ECO:0000313" key="3">
    <source>
        <dbReference type="EMBL" id="ALG86792.1"/>
    </source>
</evidence>
<dbReference type="Gene3D" id="2.40.128.540">
    <property type="entry name" value="Domain of unknown function DUF4822"/>
    <property type="match status" value="1"/>
</dbReference>
<accession>A0A0N9MUC0</accession>
<keyword evidence="4" id="KW-1185">Reference proteome</keyword>
<protein>
    <recommendedName>
        <fullName evidence="2">DUF4822 domain-containing protein</fullName>
    </recommendedName>
</protein>
<organism evidence="3 4">
    <name type="scientific">Gordonia phthalatica</name>
    <dbReference type="NCBI Taxonomy" id="1136941"/>
    <lineage>
        <taxon>Bacteria</taxon>
        <taxon>Bacillati</taxon>
        <taxon>Actinomycetota</taxon>
        <taxon>Actinomycetes</taxon>
        <taxon>Mycobacteriales</taxon>
        <taxon>Gordoniaceae</taxon>
        <taxon>Gordonia</taxon>
    </lineage>
</organism>
<dbReference type="Pfam" id="PF16103">
    <property type="entry name" value="DUF4822"/>
    <property type="match status" value="1"/>
</dbReference>
<dbReference type="AlphaFoldDB" id="A0A0N9MUC0"/>
<gene>
    <name evidence="3" type="ORF">ACH46_10825</name>
</gene>
<dbReference type="PATRIC" id="fig|1136941.3.peg.2204"/>
<dbReference type="EMBL" id="CP011853">
    <property type="protein sequence ID" value="ALG86792.1"/>
    <property type="molecule type" value="Genomic_DNA"/>
</dbReference>
<evidence type="ECO:0000259" key="2">
    <source>
        <dbReference type="Pfam" id="PF16103"/>
    </source>
</evidence>
<dbReference type="KEGG" id="goq:ACH46_10825"/>
<dbReference type="Proteomes" id="UP000063789">
    <property type="component" value="Chromosome"/>
</dbReference>
<sequence>MSIPSPFAQKLTPSQSLASTPWKTTGAVDQNGKRVALDNAGVSNFVGWAYFKADGTYTMYNLDDSPKLKGDWTVNADGSERWINAKDATGKVLFERVVPIVELTKNVFTYRVYPNAADTKTYFDIIHTKTNHVEPGTDAKGPGANGAQGNDGKGGYHFNNGNKR</sequence>
<feature type="compositionally biased region" description="Gly residues" evidence="1">
    <location>
        <begin position="143"/>
        <end position="155"/>
    </location>
</feature>
<feature type="domain" description="DUF4822" evidence="2">
    <location>
        <begin position="15"/>
        <end position="134"/>
    </location>
</feature>
<evidence type="ECO:0000256" key="1">
    <source>
        <dbReference type="SAM" id="MobiDB-lite"/>
    </source>
</evidence>
<proteinExistence type="predicted"/>
<dbReference type="InterPro" id="IPR032247">
    <property type="entry name" value="DUF4822"/>
</dbReference>
<name>A0A0N9MUC0_9ACTN</name>
<reference evidence="3 4" key="2">
    <citation type="journal article" date="2017" name="Int. J. Syst. Evol. Microbiol.">
        <title>Gordonia phthalatica sp. nov., a di-n-butyl phthalate-degrading bacterium isolated from activated sludge.</title>
        <authorList>
            <person name="Jin D."/>
            <person name="Kong X."/>
            <person name="Jia M."/>
            <person name="Yu X."/>
            <person name="Wang X."/>
            <person name="Zhuang X."/>
            <person name="Deng Y."/>
            <person name="Bai Z."/>
        </authorList>
    </citation>
    <scope>NUCLEOTIDE SEQUENCE [LARGE SCALE GENOMIC DNA]</scope>
    <source>
        <strain evidence="3 4">QH-11</strain>
    </source>
</reference>